<dbReference type="AlphaFoldDB" id="A0A7W9PCW8"/>
<reference evidence="2 3" key="1">
    <citation type="submission" date="2020-08" db="EMBL/GenBank/DDBJ databases">
        <title>Sequencing the genomes of 1000 actinobacteria strains.</title>
        <authorList>
            <person name="Klenk H.-P."/>
        </authorList>
    </citation>
    <scope>NUCLEOTIDE SEQUENCE [LARGE SCALE GENOMIC DNA]</scope>
    <source>
        <strain evidence="2 3">DSM 43582</strain>
    </source>
</reference>
<gene>
    <name evidence="2" type="ORF">BJY24_002676</name>
</gene>
<evidence type="ECO:0000313" key="3">
    <source>
        <dbReference type="Proteomes" id="UP000540412"/>
    </source>
</evidence>
<comment type="caution">
    <text evidence="2">The sequence shown here is derived from an EMBL/GenBank/DDBJ whole genome shotgun (WGS) entry which is preliminary data.</text>
</comment>
<evidence type="ECO:0008006" key="4">
    <source>
        <dbReference type="Google" id="ProtNLM"/>
    </source>
</evidence>
<dbReference type="Proteomes" id="UP000540412">
    <property type="component" value="Unassembled WGS sequence"/>
</dbReference>
<evidence type="ECO:0000313" key="2">
    <source>
        <dbReference type="EMBL" id="MBB5913809.1"/>
    </source>
</evidence>
<feature type="chain" id="PRO_5031462770" description="Protein kinase" evidence="1">
    <location>
        <begin position="27"/>
        <end position="173"/>
    </location>
</feature>
<name>A0A7W9PCW8_9NOCA</name>
<dbReference type="EMBL" id="JACHIT010000001">
    <property type="protein sequence ID" value="MBB5913809.1"/>
    <property type="molecule type" value="Genomic_DNA"/>
</dbReference>
<keyword evidence="1" id="KW-0732">Signal</keyword>
<protein>
    <recommendedName>
        <fullName evidence="4">Protein kinase</fullName>
    </recommendedName>
</protein>
<dbReference type="Pfam" id="PF20550">
    <property type="entry name" value="DUF6764"/>
    <property type="match status" value="1"/>
</dbReference>
<sequence length="173" mass="16564">MKLISAIMCSAVAVGAWSAVTGTASATDVHCDSGEGRDITVVDGRTACRAAADSGYARAAGFDGVGYAKATAGAVALGIGAAGGIGASQGVTGVPVAIGLGPDAYAYTSIDAAPGGNRLGITVAMNGSRAQIDSAEHSASCLGSAAFAWDSLSGTGCAATPVGLWHTASSALP</sequence>
<keyword evidence="3" id="KW-1185">Reference proteome</keyword>
<proteinExistence type="predicted"/>
<organism evidence="2 3">
    <name type="scientific">Nocardia transvalensis</name>
    <dbReference type="NCBI Taxonomy" id="37333"/>
    <lineage>
        <taxon>Bacteria</taxon>
        <taxon>Bacillati</taxon>
        <taxon>Actinomycetota</taxon>
        <taxon>Actinomycetes</taxon>
        <taxon>Mycobacteriales</taxon>
        <taxon>Nocardiaceae</taxon>
        <taxon>Nocardia</taxon>
    </lineage>
</organism>
<feature type="signal peptide" evidence="1">
    <location>
        <begin position="1"/>
        <end position="26"/>
    </location>
</feature>
<evidence type="ECO:0000256" key="1">
    <source>
        <dbReference type="SAM" id="SignalP"/>
    </source>
</evidence>
<dbReference type="InterPro" id="IPR046652">
    <property type="entry name" value="DUF6764"/>
</dbReference>
<accession>A0A7W9PCW8</accession>
<dbReference type="RefSeq" id="WP_051160833.1">
    <property type="nucleotide sequence ID" value="NZ_JACHIT010000001.1"/>
</dbReference>